<proteinExistence type="predicted"/>
<dbReference type="EMBL" id="JAJVCN010000004">
    <property type="protein sequence ID" value="MCE7009955.1"/>
    <property type="molecule type" value="Genomic_DNA"/>
</dbReference>
<dbReference type="RefSeq" id="WP_233731446.1">
    <property type="nucleotide sequence ID" value="NZ_JAJVCN010000004.1"/>
</dbReference>
<evidence type="ECO:0000313" key="2">
    <source>
        <dbReference type="Proteomes" id="UP001521150"/>
    </source>
</evidence>
<keyword evidence="2" id="KW-1185">Reference proteome</keyword>
<organism evidence="1 2">
    <name type="scientific">Kibdelosporangium philippinense</name>
    <dbReference type="NCBI Taxonomy" id="211113"/>
    <lineage>
        <taxon>Bacteria</taxon>
        <taxon>Bacillati</taxon>
        <taxon>Actinomycetota</taxon>
        <taxon>Actinomycetes</taxon>
        <taxon>Pseudonocardiales</taxon>
        <taxon>Pseudonocardiaceae</taxon>
        <taxon>Kibdelosporangium</taxon>
    </lineage>
</organism>
<evidence type="ECO:0000313" key="1">
    <source>
        <dbReference type="EMBL" id="MCE7009955.1"/>
    </source>
</evidence>
<accession>A0ABS8ZSJ3</accession>
<name>A0ABS8ZSJ3_9PSEU</name>
<protein>
    <recommendedName>
        <fullName evidence="3">PE family protein</fullName>
    </recommendedName>
</protein>
<reference evidence="1 2" key="1">
    <citation type="submission" date="2021-12" db="EMBL/GenBank/DDBJ databases">
        <title>Genome sequence of Kibdelosporangium philippinense ATCC 49844.</title>
        <authorList>
            <person name="Fedorov E.A."/>
            <person name="Omeragic M."/>
            <person name="Shalygina K.F."/>
            <person name="Maclea K.S."/>
        </authorList>
    </citation>
    <scope>NUCLEOTIDE SEQUENCE [LARGE SCALE GENOMIC DNA]</scope>
    <source>
        <strain evidence="1 2">ATCC 49844</strain>
    </source>
</reference>
<comment type="caution">
    <text evidence="1">The sequence shown here is derived from an EMBL/GenBank/DDBJ whole genome shotgun (WGS) entry which is preliminary data.</text>
</comment>
<sequence>MPAGFEQDQGQPATAGQQIDTEIAVTQSGRAIAGVLGGEYHHQSGGGGAGGYYEFTSLGELDSIITRLKAVREKIYDARNKFAQAIGFVEPPAQDVLSVLQANATRNSLQLGLEHNRALLREADAAIAKFESSRKQYASTEHSVTSDLKSQYRG</sequence>
<gene>
    <name evidence="1" type="ORF">LWC34_45190</name>
</gene>
<evidence type="ECO:0008006" key="3">
    <source>
        <dbReference type="Google" id="ProtNLM"/>
    </source>
</evidence>
<dbReference type="Proteomes" id="UP001521150">
    <property type="component" value="Unassembled WGS sequence"/>
</dbReference>